<keyword evidence="3" id="KW-1185">Reference proteome</keyword>
<comment type="caution">
    <text evidence="2">The sequence shown here is derived from an EMBL/GenBank/DDBJ whole genome shotgun (WGS) entry which is preliminary data.</text>
</comment>
<dbReference type="Proteomes" id="UP001222325">
    <property type="component" value="Unassembled WGS sequence"/>
</dbReference>
<reference evidence="2" key="1">
    <citation type="submission" date="2023-03" db="EMBL/GenBank/DDBJ databases">
        <title>Massive genome expansion in bonnet fungi (Mycena s.s.) driven by repeated elements and novel gene families across ecological guilds.</title>
        <authorList>
            <consortium name="Lawrence Berkeley National Laboratory"/>
            <person name="Harder C.B."/>
            <person name="Miyauchi S."/>
            <person name="Viragh M."/>
            <person name="Kuo A."/>
            <person name="Thoen E."/>
            <person name="Andreopoulos B."/>
            <person name="Lu D."/>
            <person name="Skrede I."/>
            <person name="Drula E."/>
            <person name="Henrissat B."/>
            <person name="Morin E."/>
            <person name="Kohler A."/>
            <person name="Barry K."/>
            <person name="LaButti K."/>
            <person name="Morin E."/>
            <person name="Salamov A."/>
            <person name="Lipzen A."/>
            <person name="Mereny Z."/>
            <person name="Hegedus B."/>
            <person name="Baldrian P."/>
            <person name="Stursova M."/>
            <person name="Weitz H."/>
            <person name="Taylor A."/>
            <person name="Grigoriev I.V."/>
            <person name="Nagy L.G."/>
            <person name="Martin F."/>
            <person name="Kauserud H."/>
        </authorList>
    </citation>
    <scope>NUCLEOTIDE SEQUENCE</scope>
    <source>
        <strain evidence="2">CBHHK173m</strain>
    </source>
</reference>
<proteinExistence type="predicted"/>
<evidence type="ECO:0000256" key="1">
    <source>
        <dbReference type="SAM" id="MobiDB-lite"/>
    </source>
</evidence>
<organism evidence="2 3">
    <name type="scientific">Mycena belliarum</name>
    <dbReference type="NCBI Taxonomy" id="1033014"/>
    <lineage>
        <taxon>Eukaryota</taxon>
        <taxon>Fungi</taxon>
        <taxon>Dikarya</taxon>
        <taxon>Basidiomycota</taxon>
        <taxon>Agaricomycotina</taxon>
        <taxon>Agaricomycetes</taxon>
        <taxon>Agaricomycetidae</taxon>
        <taxon>Agaricales</taxon>
        <taxon>Marasmiineae</taxon>
        <taxon>Mycenaceae</taxon>
        <taxon>Mycena</taxon>
    </lineage>
</organism>
<dbReference type="AlphaFoldDB" id="A0AAD6XJB6"/>
<dbReference type="EMBL" id="JARJCN010000044">
    <property type="protein sequence ID" value="KAJ7082679.1"/>
    <property type="molecule type" value="Genomic_DNA"/>
</dbReference>
<evidence type="ECO:0000313" key="3">
    <source>
        <dbReference type="Proteomes" id="UP001222325"/>
    </source>
</evidence>
<evidence type="ECO:0000313" key="2">
    <source>
        <dbReference type="EMBL" id="KAJ7082679.1"/>
    </source>
</evidence>
<gene>
    <name evidence="2" type="ORF">B0H15DRAFT_436528</name>
</gene>
<feature type="region of interest" description="Disordered" evidence="1">
    <location>
        <begin position="23"/>
        <end position="44"/>
    </location>
</feature>
<sequence length="340" mass="38015">MIDIRAFAVQARSFPRFSVRCFSSQDSRTEPPRPRRPGRPKGHLISTLNPSLITPADYLDVSGQQMFFLHSGLKPGAGDSEGRPAPVIYVHQKVRYSRFPDNTHGFLYYDPHPHIAPLAGSVHFRVTHDSAPSSFARGHDLLAPSGAPWQLTLPQIACRPSFTPVASQLLRDCLVTEDLLSRCRAVFRSRTNIHQANVLFTFNSPFLVHFARDVHCFIAGETLRRLQLKLLFATSTEGTRHYPWTGSALARFEASALPEYAGRRMIHLRFIKILEPVAPLVDLKTYSGRMQRPQEGELFTVSHYGRLPKPWAVDIDAPNSGPAAALRQLWDISTSAGTSL</sequence>
<protein>
    <submittedName>
        <fullName evidence="2">Uncharacterized protein</fullName>
    </submittedName>
</protein>
<accession>A0AAD6XJB6</accession>
<name>A0AAD6XJB6_9AGAR</name>